<sequence>MHIPRPSLCLLPPKSLFFSSDGDCSRDAADLPGDWRFSIFLATEGAISPASGSSRSQLVIRGGFLWRMESANLERSARRLRRVLSRNKGESRLNYESPFRVILRDHCARILRFPPPDYNLRRSSTRRCRDLRHQASVSTSAEKIISFSQATSSPSSPATAMAAPD</sequence>
<protein>
    <submittedName>
        <fullName evidence="1">Uncharacterized protein</fullName>
    </submittedName>
</protein>
<keyword evidence="2" id="KW-1185">Reference proteome</keyword>
<dbReference type="EMBL" id="BTGU01003036">
    <property type="protein sequence ID" value="GMN25654.1"/>
    <property type="molecule type" value="Genomic_DNA"/>
</dbReference>
<name>A0AA87Z4J2_FICCA</name>
<evidence type="ECO:0000313" key="2">
    <source>
        <dbReference type="Proteomes" id="UP001187192"/>
    </source>
</evidence>
<dbReference type="AlphaFoldDB" id="A0AA87Z4J2"/>
<evidence type="ECO:0000313" key="1">
    <source>
        <dbReference type="EMBL" id="GMN25654.1"/>
    </source>
</evidence>
<comment type="caution">
    <text evidence="1">The sequence shown here is derived from an EMBL/GenBank/DDBJ whole genome shotgun (WGS) entry which is preliminary data.</text>
</comment>
<organism evidence="1 2">
    <name type="scientific">Ficus carica</name>
    <name type="common">Common fig</name>
    <dbReference type="NCBI Taxonomy" id="3494"/>
    <lineage>
        <taxon>Eukaryota</taxon>
        <taxon>Viridiplantae</taxon>
        <taxon>Streptophyta</taxon>
        <taxon>Embryophyta</taxon>
        <taxon>Tracheophyta</taxon>
        <taxon>Spermatophyta</taxon>
        <taxon>Magnoliopsida</taxon>
        <taxon>eudicotyledons</taxon>
        <taxon>Gunneridae</taxon>
        <taxon>Pentapetalae</taxon>
        <taxon>rosids</taxon>
        <taxon>fabids</taxon>
        <taxon>Rosales</taxon>
        <taxon>Moraceae</taxon>
        <taxon>Ficeae</taxon>
        <taxon>Ficus</taxon>
    </lineage>
</organism>
<reference evidence="1" key="1">
    <citation type="submission" date="2023-07" db="EMBL/GenBank/DDBJ databases">
        <title>draft genome sequence of fig (Ficus carica).</title>
        <authorList>
            <person name="Takahashi T."/>
            <person name="Nishimura K."/>
        </authorList>
    </citation>
    <scope>NUCLEOTIDE SEQUENCE</scope>
</reference>
<proteinExistence type="predicted"/>
<accession>A0AA87Z4J2</accession>
<dbReference type="Proteomes" id="UP001187192">
    <property type="component" value="Unassembled WGS sequence"/>
</dbReference>
<gene>
    <name evidence="1" type="ORF">TIFTF001_043917</name>
</gene>